<sequence>MSKVTDALNKLKVIQTLAFSEDSSIVPDWNFYKYLVNGSGRVVGAWGTRVTIEEIFDEVQAEVKKAKEAASPDKKEASPVEGGRMEVSVLATSLGEVHRKQCQKCNSCQRSTLTDAMTDTPTDCMSWVEGLECVVVEHRQGVLGGYEALDRMTMDAEVGAPSRVPQHVEVVGNLRVRCDIEHIKEVSILG</sequence>
<evidence type="ECO:0000313" key="2">
    <source>
        <dbReference type="Proteomes" id="UP000324222"/>
    </source>
</evidence>
<name>A0A5B7EP62_PORTR</name>
<dbReference type="GO" id="GO:0004601">
    <property type="term" value="F:peroxidase activity"/>
    <property type="evidence" value="ECO:0007669"/>
    <property type="project" value="UniProtKB-KW"/>
</dbReference>
<keyword evidence="1" id="KW-0575">Peroxidase</keyword>
<dbReference type="Gene3D" id="3.40.30.10">
    <property type="entry name" value="Glutaredoxin"/>
    <property type="match status" value="1"/>
</dbReference>
<comment type="caution">
    <text evidence="1">The sequence shown here is derived from an EMBL/GenBank/DDBJ whole genome shotgun (WGS) entry which is preliminary data.</text>
</comment>
<organism evidence="1 2">
    <name type="scientific">Portunus trituberculatus</name>
    <name type="common">Swimming crab</name>
    <name type="synonym">Neptunus trituberculatus</name>
    <dbReference type="NCBI Taxonomy" id="210409"/>
    <lineage>
        <taxon>Eukaryota</taxon>
        <taxon>Metazoa</taxon>
        <taxon>Ecdysozoa</taxon>
        <taxon>Arthropoda</taxon>
        <taxon>Crustacea</taxon>
        <taxon>Multicrustacea</taxon>
        <taxon>Malacostraca</taxon>
        <taxon>Eumalacostraca</taxon>
        <taxon>Eucarida</taxon>
        <taxon>Decapoda</taxon>
        <taxon>Pleocyemata</taxon>
        <taxon>Brachyura</taxon>
        <taxon>Eubrachyura</taxon>
        <taxon>Portunoidea</taxon>
        <taxon>Portunidae</taxon>
        <taxon>Portuninae</taxon>
        <taxon>Portunus</taxon>
    </lineage>
</organism>
<evidence type="ECO:0000313" key="1">
    <source>
        <dbReference type="EMBL" id="MPC34969.1"/>
    </source>
</evidence>
<dbReference type="AlphaFoldDB" id="A0A5B7EP62"/>
<keyword evidence="2" id="KW-1185">Reference proteome</keyword>
<reference evidence="1 2" key="1">
    <citation type="submission" date="2019-05" db="EMBL/GenBank/DDBJ databases">
        <title>Another draft genome of Portunus trituberculatus and its Hox gene families provides insights of decapod evolution.</title>
        <authorList>
            <person name="Jeong J.-H."/>
            <person name="Song I."/>
            <person name="Kim S."/>
            <person name="Choi T."/>
            <person name="Kim D."/>
            <person name="Ryu S."/>
            <person name="Kim W."/>
        </authorList>
    </citation>
    <scope>NUCLEOTIDE SEQUENCE [LARGE SCALE GENOMIC DNA]</scope>
    <source>
        <tissue evidence="1">Muscle</tissue>
    </source>
</reference>
<proteinExistence type="predicted"/>
<dbReference type="Proteomes" id="UP000324222">
    <property type="component" value="Unassembled WGS sequence"/>
</dbReference>
<dbReference type="OrthoDB" id="446890at2759"/>
<accession>A0A5B7EP62</accession>
<gene>
    <name evidence="1" type="primary">GPX7</name>
    <name evidence="1" type="ORF">E2C01_028375</name>
</gene>
<protein>
    <submittedName>
        <fullName evidence="1">Glutathione peroxidase 7</fullName>
    </submittedName>
</protein>
<dbReference type="EMBL" id="VSRR010003170">
    <property type="protein sequence ID" value="MPC34969.1"/>
    <property type="molecule type" value="Genomic_DNA"/>
</dbReference>
<keyword evidence="1" id="KW-0560">Oxidoreductase</keyword>